<protein>
    <submittedName>
        <fullName evidence="7">SemiSWEET transporter</fullName>
    </submittedName>
</protein>
<dbReference type="InterPro" id="IPR047662">
    <property type="entry name" value="SemiSWEET"/>
</dbReference>
<name>A0A849I9S5_9HYPH</name>
<organism evidence="7 8">
    <name type="scientific">Enterovirga aerilata</name>
    <dbReference type="NCBI Taxonomy" id="2730920"/>
    <lineage>
        <taxon>Bacteria</taxon>
        <taxon>Pseudomonadati</taxon>
        <taxon>Pseudomonadota</taxon>
        <taxon>Alphaproteobacteria</taxon>
        <taxon>Hyphomicrobiales</taxon>
        <taxon>Methylobacteriaceae</taxon>
        <taxon>Enterovirga</taxon>
    </lineage>
</organism>
<dbReference type="AlphaFoldDB" id="A0A849I9S5"/>
<dbReference type="Proteomes" id="UP000564885">
    <property type="component" value="Unassembled WGS sequence"/>
</dbReference>
<evidence type="ECO:0000256" key="2">
    <source>
        <dbReference type="ARBA" id="ARBA00022692"/>
    </source>
</evidence>
<gene>
    <name evidence="7" type="ORF">HJG44_10250</name>
</gene>
<feature type="region of interest" description="Disordered" evidence="5">
    <location>
        <begin position="96"/>
        <end position="131"/>
    </location>
</feature>
<comment type="subcellular location">
    <subcellularLocation>
        <location evidence="1">Membrane</location>
        <topology evidence="1">Multi-pass membrane protein</topology>
    </subcellularLocation>
</comment>
<dbReference type="InterPro" id="IPR006603">
    <property type="entry name" value="PQ-loop_rpt"/>
</dbReference>
<evidence type="ECO:0000256" key="6">
    <source>
        <dbReference type="SAM" id="Phobius"/>
    </source>
</evidence>
<feature type="transmembrane region" description="Helical" evidence="6">
    <location>
        <begin position="62"/>
        <end position="82"/>
    </location>
</feature>
<evidence type="ECO:0000256" key="3">
    <source>
        <dbReference type="ARBA" id="ARBA00022989"/>
    </source>
</evidence>
<sequence>MELSTMLGIAAAVCSTASFAPQAWRVIRTRDTEAISKRMYLITVIGFALWTAYGATLRQWPLIVPNAICLGLSAFILAMKILPRRQVEQVAETLGVEPEREAAGPGDGGRLSPCPPSSPRAGRPAGDRAWR</sequence>
<evidence type="ECO:0000256" key="4">
    <source>
        <dbReference type="ARBA" id="ARBA00023136"/>
    </source>
</evidence>
<dbReference type="Gene3D" id="1.20.1280.290">
    <property type="match status" value="1"/>
</dbReference>
<dbReference type="Pfam" id="PF04193">
    <property type="entry name" value="PQ-loop"/>
    <property type="match status" value="1"/>
</dbReference>
<evidence type="ECO:0000313" key="7">
    <source>
        <dbReference type="EMBL" id="NNM72757.1"/>
    </source>
</evidence>
<keyword evidence="8" id="KW-1185">Reference proteome</keyword>
<comment type="caution">
    <text evidence="7">The sequence shown here is derived from an EMBL/GenBank/DDBJ whole genome shotgun (WGS) entry which is preliminary data.</text>
</comment>
<proteinExistence type="predicted"/>
<evidence type="ECO:0000256" key="1">
    <source>
        <dbReference type="ARBA" id="ARBA00004141"/>
    </source>
</evidence>
<dbReference type="GO" id="GO:0051119">
    <property type="term" value="F:sugar transmembrane transporter activity"/>
    <property type="evidence" value="ECO:0007669"/>
    <property type="project" value="InterPro"/>
</dbReference>
<dbReference type="GO" id="GO:0016020">
    <property type="term" value="C:membrane"/>
    <property type="evidence" value="ECO:0007669"/>
    <property type="project" value="UniProtKB-SubCell"/>
</dbReference>
<feature type="transmembrane region" description="Helical" evidence="6">
    <location>
        <begin position="6"/>
        <end position="27"/>
    </location>
</feature>
<feature type="transmembrane region" description="Helical" evidence="6">
    <location>
        <begin position="39"/>
        <end position="56"/>
    </location>
</feature>
<keyword evidence="2 6" id="KW-0812">Transmembrane</keyword>
<evidence type="ECO:0000256" key="5">
    <source>
        <dbReference type="SAM" id="MobiDB-lite"/>
    </source>
</evidence>
<evidence type="ECO:0000313" key="8">
    <source>
        <dbReference type="Proteomes" id="UP000564885"/>
    </source>
</evidence>
<dbReference type="NCBIfam" id="NF037968">
    <property type="entry name" value="SemiSWEET_2"/>
    <property type="match status" value="1"/>
</dbReference>
<accession>A0A849I9S5</accession>
<keyword evidence="4 6" id="KW-0472">Membrane</keyword>
<keyword evidence="3 6" id="KW-1133">Transmembrane helix</keyword>
<reference evidence="7 8" key="1">
    <citation type="submission" date="2020-04" db="EMBL/GenBank/DDBJ databases">
        <title>Enterovirga sp. isolate from soil.</title>
        <authorList>
            <person name="Chea S."/>
            <person name="Kim D.-U."/>
        </authorList>
    </citation>
    <scope>NUCLEOTIDE SEQUENCE [LARGE SCALE GENOMIC DNA]</scope>
    <source>
        <strain evidence="7 8">DB1703</strain>
    </source>
</reference>
<dbReference type="EMBL" id="JABEPP010000003">
    <property type="protein sequence ID" value="NNM72757.1"/>
    <property type="molecule type" value="Genomic_DNA"/>
</dbReference>